<reference evidence="6 8" key="2">
    <citation type="submission" date="2018-06" db="EMBL/GenBank/DDBJ databases">
        <authorList>
            <consortium name="Pathogen Informatics"/>
            <person name="Doyle S."/>
        </authorList>
    </citation>
    <scope>NUCLEOTIDE SEQUENCE [LARGE SCALE GENOMIC DNA]</scope>
    <source>
        <strain evidence="6 8">NCTC10465</strain>
    </source>
</reference>
<feature type="domain" description="HTH gntR-type" evidence="4">
    <location>
        <begin position="1"/>
        <end position="69"/>
    </location>
</feature>
<evidence type="ECO:0000256" key="3">
    <source>
        <dbReference type="ARBA" id="ARBA00023163"/>
    </source>
</evidence>
<dbReference type="Proteomes" id="UP000234914">
    <property type="component" value="Unassembled WGS sequence"/>
</dbReference>
<protein>
    <submittedName>
        <fullName evidence="5">FCD domain-containing protein</fullName>
    </submittedName>
    <submittedName>
        <fullName evidence="6">Pyruvate dehydrogenase complex repressor</fullName>
    </submittedName>
</protein>
<dbReference type="CDD" id="cd07377">
    <property type="entry name" value="WHTH_GntR"/>
    <property type="match status" value="1"/>
</dbReference>
<evidence type="ECO:0000313" key="5">
    <source>
        <dbReference type="EMBL" id="PKZ69149.1"/>
    </source>
</evidence>
<dbReference type="Proteomes" id="UP000255230">
    <property type="component" value="Unassembled WGS sequence"/>
</dbReference>
<keyword evidence="2" id="KW-0238">DNA-binding</keyword>
<dbReference type="KEGG" id="mos:AXE82_00055"/>
<dbReference type="Gene3D" id="1.20.120.530">
    <property type="entry name" value="GntR ligand-binding domain-like"/>
    <property type="match status" value="1"/>
</dbReference>
<dbReference type="SUPFAM" id="SSF48008">
    <property type="entry name" value="GntR ligand-binding domain-like"/>
    <property type="match status" value="1"/>
</dbReference>
<dbReference type="InterPro" id="IPR011711">
    <property type="entry name" value="GntR_C"/>
</dbReference>
<dbReference type="PANTHER" id="PTHR43537">
    <property type="entry name" value="TRANSCRIPTIONAL REGULATOR, GNTR FAMILY"/>
    <property type="match status" value="1"/>
</dbReference>
<dbReference type="InterPro" id="IPR036390">
    <property type="entry name" value="WH_DNA-bd_sf"/>
</dbReference>
<name>A0A109WB12_FAUOS</name>
<keyword evidence="8" id="KW-1185">Reference proteome</keyword>
<dbReference type="PRINTS" id="PR00035">
    <property type="entry name" value="HTHGNTR"/>
</dbReference>
<reference evidence="5 7" key="1">
    <citation type="submission" date="2017-12" db="EMBL/GenBank/DDBJ databases">
        <title>Phylogenetic diversity of female urinary microbiome.</title>
        <authorList>
            <person name="Thomas-White K."/>
            <person name="Wolfe A.J."/>
        </authorList>
    </citation>
    <scope>NUCLEOTIDE SEQUENCE [LARGE SCALE GENOMIC DNA]</scope>
    <source>
        <strain evidence="5 7">UMB0416</strain>
    </source>
</reference>
<evidence type="ECO:0000259" key="4">
    <source>
        <dbReference type="PROSITE" id="PS50949"/>
    </source>
</evidence>
<proteinExistence type="predicted"/>
<dbReference type="SUPFAM" id="SSF46785">
    <property type="entry name" value="Winged helix' DNA-binding domain"/>
    <property type="match status" value="1"/>
</dbReference>
<evidence type="ECO:0000313" key="6">
    <source>
        <dbReference type="EMBL" id="STY97678.1"/>
    </source>
</evidence>
<dbReference type="InterPro" id="IPR036388">
    <property type="entry name" value="WH-like_DNA-bd_sf"/>
</dbReference>
<organism evidence="5 7">
    <name type="scientific">Faucicola osloensis</name>
    <name type="common">Moraxella osloensis</name>
    <dbReference type="NCBI Taxonomy" id="34062"/>
    <lineage>
        <taxon>Bacteria</taxon>
        <taxon>Pseudomonadati</taxon>
        <taxon>Pseudomonadota</taxon>
        <taxon>Gammaproteobacteria</taxon>
        <taxon>Moraxellales</taxon>
        <taxon>Moraxellaceae</taxon>
        <taxon>Faucicola</taxon>
    </lineage>
</organism>
<dbReference type="EMBL" id="UGPY01000001">
    <property type="protein sequence ID" value="STY97678.1"/>
    <property type="molecule type" value="Genomic_DNA"/>
</dbReference>
<dbReference type="InterPro" id="IPR008920">
    <property type="entry name" value="TF_FadR/GntR_C"/>
</dbReference>
<dbReference type="EMBL" id="PKJS01000005">
    <property type="protein sequence ID" value="PKZ69149.1"/>
    <property type="molecule type" value="Genomic_DNA"/>
</dbReference>
<evidence type="ECO:0000313" key="7">
    <source>
        <dbReference type="Proteomes" id="UP000234914"/>
    </source>
</evidence>
<evidence type="ECO:0000256" key="1">
    <source>
        <dbReference type="ARBA" id="ARBA00023015"/>
    </source>
</evidence>
<dbReference type="SMART" id="SM00895">
    <property type="entry name" value="FCD"/>
    <property type="match status" value="1"/>
</dbReference>
<dbReference type="GO" id="GO:0003677">
    <property type="term" value="F:DNA binding"/>
    <property type="evidence" value="ECO:0007669"/>
    <property type="project" value="UniProtKB-KW"/>
</dbReference>
<dbReference type="PROSITE" id="PS50949">
    <property type="entry name" value="HTH_GNTR"/>
    <property type="match status" value="1"/>
</dbReference>
<keyword evidence="1" id="KW-0805">Transcription regulation</keyword>
<dbReference type="Pfam" id="PF00392">
    <property type="entry name" value="GntR"/>
    <property type="match status" value="1"/>
</dbReference>
<keyword evidence="6" id="KW-0670">Pyruvate</keyword>
<gene>
    <name evidence="6" type="primary">pdhR</name>
    <name evidence="5" type="ORF">CYJ96_05015</name>
    <name evidence="6" type="ORF">NCTC10465_01463</name>
</gene>
<evidence type="ECO:0000256" key="2">
    <source>
        <dbReference type="ARBA" id="ARBA00023125"/>
    </source>
</evidence>
<dbReference type="PANTHER" id="PTHR43537:SF5">
    <property type="entry name" value="UXU OPERON TRANSCRIPTIONAL REGULATOR"/>
    <property type="match status" value="1"/>
</dbReference>
<sequence length="257" mass="29067">MKVATQVIEQLISLIDREGLKNGDRLPAERHLCERLGVSRTALREALQQMNSVGITESRIGSGTFVKDVQTIKQRQPLEALSDNLILQTLTPLLDADPLYRLDVQEARIVLEGGTAWYAAQRATKQDIEKIRFYYEQLANSQAHGDTEQAAIADANFHLAIAEASQNAVLLQMMKNVFHLLRHNVVLARRKIYTEHYGFETLHTQHMAMMNAIIARDSELARKAVGEHIEFVIKQVAKIDEATARRQRVSRLATDVF</sequence>
<dbReference type="InterPro" id="IPR000524">
    <property type="entry name" value="Tscrpt_reg_HTH_GntR"/>
</dbReference>
<dbReference type="Pfam" id="PF07729">
    <property type="entry name" value="FCD"/>
    <property type="match status" value="1"/>
</dbReference>
<dbReference type="Gene3D" id="1.10.10.10">
    <property type="entry name" value="Winged helix-like DNA-binding domain superfamily/Winged helix DNA-binding domain"/>
    <property type="match status" value="1"/>
</dbReference>
<accession>A0A109WB12</accession>
<keyword evidence="3" id="KW-0804">Transcription</keyword>
<dbReference type="AlphaFoldDB" id="A0A109WB12"/>
<dbReference type="GO" id="GO:0003700">
    <property type="term" value="F:DNA-binding transcription factor activity"/>
    <property type="evidence" value="ECO:0007669"/>
    <property type="project" value="InterPro"/>
</dbReference>
<dbReference type="RefSeq" id="WP_062330081.1">
    <property type="nucleotide sequence ID" value="NZ_CBCRZU010000001.1"/>
</dbReference>
<dbReference type="SMART" id="SM00345">
    <property type="entry name" value="HTH_GNTR"/>
    <property type="match status" value="1"/>
</dbReference>
<evidence type="ECO:0000313" key="8">
    <source>
        <dbReference type="Proteomes" id="UP000255230"/>
    </source>
</evidence>
<dbReference type="GeneID" id="35779021"/>